<dbReference type="EMBL" id="NPDX01000001">
    <property type="protein sequence ID" value="PJZ84714.1"/>
    <property type="molecule type" value="Genomic_DNA"/>
</dbReference>
<proteinExistence type="predicted"/>
<evidence type="ECO:0000313" key="3">
    <source>
        <dbReference type="Proteomes" id="UP000232145"/>
    </source>
</evidence>
<dbReference type="OrthoDB" id="328400at2"/>
<name>A0A2N0AKB0_9LEPT</name>
<feature type="transmembrane region" description="Helical" evidence="1">
    <location>
        <begin position="318"/>
        <end position="338"/>
    </location>
</feature>
<gene>
    <name evidence="2" type="ORF">CH364_00040</name>
</gene>
<comment type="caution">
    <text evidence="2">The sequence shown here is derived from an EMBL/GenBank/DDBJ whole genome shotgun (WGS) entry which is preliminary data.</text>
</comment>
<evidence type="ECO:0000256" key="1">
    <source>
        <dbReference type="SAM" id="Phobius"/>
    </source>
</evidence>
<feature type="transmembrane region" description="Helical" evidence="1">
    <location>
        <begin position="83"/>
        <end position="100"/>
    </location>
</feature>
<accession>A0A2N0AKB0</accession>
<feature type="transmembrane region" description="Helical" evidence="1">
    <location>
        <begin position="106"/>
        <end position="125"/>
    </location>
</feature>
<reference evidence="2 3" key="1">
    <citation type="submission" date="2017-07" db="EMBL/GenBank/DDBJ databases">
        <title>Leptospira spp. isolated from tropical soils.</title>
        <authorList>
            <person name="Thibeaux R."/>
            <person name="Iraola G."/>
            <person name="Ferres I."/>
            <person name="Bierque E."/>
            <person name="Girault D."/>
            <person name="Soupe-Gilbert M.-E."/>
            <person name="Picardeau M."/>
            <person name="Goarant C."/>
        </authorList>
    </citation>
    <scope>NUCLEOTIDE SEQUENCE [LARGE SCALE GENOMIC DNA]</scope>
    <source>
        <strain evidence="2 3">FH2-B-A1</strain>
    </source>
</reference>
<keyword evidence="1" id="KW-1133">Transmembrane helix</keyword>
<keyword evidence="3" id="KW-1185">Reference proteome</keyword>
<evidence type="ECO:0000313" key="2">
    <source>
        <dbReference type="EMBL" id="PJZ84714.1"/>
    </source>
</evidence>
<feature type="transmembrane region" description="Helical" evidence="1">
    <location>
        <begin position="12"/>
        <end position="28"/>
    </location>
</feature>
<protein>
    <recommendedName>
        <fullName evidence="4">Glycosyltransferase RgtA/B/C/D-like domain-containing protein</fullName>
    </recommendedName>
</protein>
<feature type="transmembrane region" description="Helical" evidence="1">
    <location>
        <begin position="293"/>
        <end position="311"/>
    </location>
</feature>
<evidence type="ECO:0008006" key="4">
    <source>
        <dbReference type="Google" id="ProtNLM"/>
    </source>
</evidence>
<feature type="transmembrane region" description="Helical" evidence="1">
    <location>
        <begin position="244"/>
        <end position="264"/>
    </location>
</feature>
<dbReference type="RefSeq" id="WP_100741608.1">
    <property type="nucleotide sequence ID" value="NZ_NPDW01000001.1"/>
</dbReference>
<feature type="transmembrane region" description="Helical" evidence="1">
    <location>
        <begin position="196"/>
        <end position="216"/>
    </location>
</feature>
<keyword evidence="1" id="KW-0472">Membrane</keyword>
<dbReference type="AlphaFoldDB" id="A0A2N0AKB0"/>
<feature type="transmembrane region" description="Helical" evidence="1">
    <location>
        <begin position="137"/>
        <end position="166"/>
    </location>
</feature>
<dbReference type="Proteomes" id="UP000232145">
    <property type="component" value="Unassembled WGS sequence"/>
</dbReference>
<keyword evidence="1" id="KW-0812">Transmembrane</keyword>
<feature type="transmembrane region" description="Helical" evidence="1">
    <location>
        <begin position="271"/>
        <end position="287"/>
    </location>
</feature>
<sequence length="348" mass="40577">MKLIEKDYKSKLLASIVVLISFFVFKWLPGKLFFSSFEAKVFNSGFFPLSLNPMSIDTPWDQFFTPWFLWATGLVLKPEDIVTILDFLNLVSGVIIVSFLSFRFHWLFGFGFAFVIASSPLYLIFKTWIGFSDPITFLLICIYIIIVFSNISSFWKPILLTFILLLGFSNHLFQFIVLSFFVSSVLFLEDLSRWKVFAVSFLLSGIVYSLLLIYLFSNTDITWNHTRVSVFSNMIGTEFIRMNVSHPILGTLGLFHGLWPFVLYIMFKRPFSCFVFIFCYIISMLTYDTNRVFAILSTPVLILYSIEFWKISKFGERSIWIGLGFLSPLIATLYPLFYKWDGRIIYLH</sequence>
<organism evidence="2 3">
    <name type="scientific">Leptospira harrisiae</name>
    <dbReference type="NCBI Taxonomy" id="2023189"/>
    <lineage>
        <taxon>Bacteria</taxon>
        <taxon>Pseudomonadati</taxon>
        <taxon>Spirochaetota</taxon>
        <taxon>Spirochaetia</taxon>
        <taxon>Leptospirales</taxon>
        <taxon>Leptospiraceae</taxon>
        <taxon>Leptospira</taxon>
    </lineage>
</organism>